<protein>
    <recommendedName>
        <fullName evidence="2">ferric-chelate reductase (NADPH)</fullName>
        <ecNumber evidence="2">1.16.1.9</ecNumber>
    </recommendedName>
</protein>
<name>A0A448YJ85_BRENA</name>
<feature type="transmembrane region" description="Helical" evidence="13">
    <location>
        <begin position="413"/>
        <end position="433"/>
    </location>
</feature>
<dbReference type="InterPro" id="IPR017927">
    <property type="entry name" value="FAD-bd_FR_type"/>
</dbReference>
<evidence type="ECO:0000256" key="5">
    <source>
        <dbReference type="ARBA" id="ARBA00022630"/>
    </source>
</evidence>
<feature type="chain" id="PRO_5019539615" description="ferric-chelate reductase (NADPH)" evidence="14">
    <location>
        <begin position="22"/>
        <end position="618"/>
    </location>
</feature>
<dbReference type="Gene3D" id="2.40.30.10">
    <property type="entry name" value="Translation factors"/>
    <property type="match status" value="1"/>
</dbReference>
<keyword evidence="14" id="KW-0732">Signal</keyword>
<proteinExistence type="predicted"/>
<keyword evidence="5" id="KW-0285">Flavoprotein</keyword>
<feature type="domain" description="FAD-binding FR-type" evidence="15">
    <location>
        <begin position="447"/>
        <end position="563"/>
    </location>
</feature>
<keyword evidence="10 13" id="KW-0472">Membrane</keyword>
<keyword evidence="7" id="KW-0274">FAD</keyword>
<evidence type="ECO:0000313" key="17">
    <source>
        <dbReference type="Proteomes" id="UP000290900"/>
    </source>
</evidence>
<evidence type="ECO:0000256" key="9">
    <source>
        <dbReference type="ARBA" id="ARBA00023065"/>
    </source>
</evidence>
<keyword evidence="8 13" id="KW-1133">Transmembrane helix</keyword>
<evidence type="ECO:0000256" key="3">
    <source>
        <dbReference type="ARBA" id="ARBA00022448"/>
    </source>
</evidence>
<dbReference type="InterPro" id="IPR039261">
    <property type="entry name" value="FNR_nucleotide-bd"/>
</dbReference>
<evidence type="ECO:0000313" key="16">
    <source>
        <dbReference type="EMBL" id="VEU20903.1"/>
    </source>
</evidence>
<evidence type="ECO:0000256" key="14">
    <source>
        <dbReference type="SAM" id="SignalP"/>
    </source>
</evidence>
<evidence type="ECO:0000259" key="15">
    <source>
        <dbReference type="PROSITE" id="PS51384"/>
    </source>
</evidence>
<evidence type="ECO:0000256" key="10">
    <source>
        <dbReference type="ARBA" id="ARBA00023136"/>
    </source>
</evidence>
<reference evidence="16 17" key="1">
    <citation type="submission" date="2018-12" db="EMBL/GenBank/DDBJ databases">
        <authorList>
            <person name="Tiukova I."/>
            <person name="Dainat J."/>
        </authorList>
    </citation>
    <scope>NUCLEOTIDE SEQUENCE [LARGE SCALE GENOMIC DNA]</scope>
</reference>
<dbReference type="SFLD" id="SFLDS00052">
    <property type="entry name" value="Ferric_Reductase_Domain"/>
    <property type="match status" value="1"/>
</dbReference>
<keyword evidence="4" id="KW-1003">Cell membrane</keyword>
<evidence type="ECO:0000256" key="12">
    <source>
        <dbReference type="ARBA" id="ARBA00048483"/>
    </source>
</evidence>
<dbReference type="PANTHER" id="PTHR32361:SF9">
    <property type="entry name" value="FERRIC REDUCTASE TRANSMEMBRANE COMPONENT 3-RELATED"/>
    <property type="match status" value="1"/>
</dbReference>
<dbReference type="FunCoup" id="A0A448YJ85">
    <property type="interactions" value="402"/>
</dbReference>
<feature type="transmembrane region" description="Helical" evidence="13">
    <location>
        <begin position="189"/>
        <end position="212"/>
    </location>
</feature>
<evidence type="ECO:0000256" key="7">
    <source>
        <dbReference type="ARBA" id="ARBA00022827"/>
    </source>
</evidence>
<accession>A0A448YJ85</accession>
<sequence length="618" mass="69507">MLTNLAAVSATLLVLQNVVLANDLWKTRWMGKDGDAEFWGCTTGVQKTFKFNYLSPMELEMMASSSSGSMGSMGSMGSSSTTYDSVCGYPPAIGSTLLCAQKLYNGSSKRMNTFFKSYEYHCKHESTVAYSASYYESQYANATEYQIPTDKIANISAPLYLPSLPNMTIPILKSKAYNSRFTTIDNSNYFAIAIVLYFALVLLIAAVHNLAIRTGSIQKYSSPFINRFRSYVIIPALFPHGKYMQAAGWEWCSTLLPNRVESIVALGLFVLQMVFWCVPYHGAQSSLPGGGSDGGGYLYASATKSWCRLVGYRTGIMSFGKIPLAIFFSGRNNFLTWLTGIKYSSLIQFHKMLSRYMFVDALIHSIAFSIIHKAIFASMLKTASFAYGFVATVLAATMIIFSWHPFRKHTYEIFLYTHIVLAVGFLVTCWYHCKDDGWSEWIVAACAYWAYDRLLRLYRMATFGYKDAEISLVNGDTLKVVVKRPKVFVFKPGQYGFVYFSDSWLWFQSHPFSLTNHNGDILMYIKVKHGITDKIYKQLLETKDGILRKKVCIEGPYGKSAPVFKYDNVVMFTAGNGFPAIFGYAAKISGSSKTKNAKIIWIHRTLEDITLISRELIS</sequence>
<evidence type="ECO:0000256" key="2">
    <source>
        <dbReference type="ARBA" id="ARBA00012668"/>
    </source>
</evidence>
<organism evidence="16 17">
    <name type="scientific">Brettanomyces naardenensis</name>
    <name type="common">Yeast</name>
    <dbReference type="NCBI Taxonomy" id="13370"/>
    <lineage>
        <taxon>Eukaryota</taxon>
        <taxon>Fungi</taxon>
        <taxon>Dikarya</taxon>
        <taxon>Ascomycota</taxon>
        <taxon>Saccharomycotina</taxon>
        <taxon>Pichiomycetes</taxon>
        <taxon>Pichiales</taxon>
        <taxon>Pichiaceae</taxon>
        <taxon>Brettanomyces</taxon>
    </lineage>
</organism>
<feature type="transmembrane region" description="Helical" evidence="13">
    <location>
        <begin position="383"/>
        <end position="401"/>
    </location>
</feature>
<dbReference type="InParanoid" id="A0A448YJ85"/>
<feature type="signal peptide" evidence="14">
    <location>
        <begin position="1"/>
        <end position="21"/>
    </location>
</feature>
<gene>
    <name evidence="16" type="ORF">BRENAR_LOCUS1638</name>
</gene>
<comment type="subcellular location">
    <subcellularLocation>
        <location evidence="1">Cell membrane</location>
        <topology evidence="1">Multi-pass membrane protein</topology>
    </subcellularLocation>
</comment>
<evidence type="ECO:0000256" key="6">
    <source>
        <dbReference type="ARBA" id="ARBA00022692"/>
    </source>
</evidence>
<keyword evidence="11" id="KW-0325">Glycoprotein</keyword>
<dbReference type="InterPro" id="IPR013112">
    <property type="entry name" value="FAD-bd_8"/>
</dbReference>
<dbReference type="GO" id="GO:0005886">
    <property type="term" value="C:plasma membrane"/>
    <property type="evidence" value="ECO:0007669"/>
    <property type="project" value="UniProtKB-SubCell"/>
</dbReference>
<dbReference type="GO" id="GO:0015677">
    <property type="term" value="P:copper ion import"/>
    <property type="evidence" value="ECO:0007669"/>
    <property type="project" value="TreeGrafter"/>
</dbReference>
<evidence type="ECO:0000256" key="1">
    <source>
        <dbReference type="ARBA" id="ARBA00004651"/>
    </source>
</evidence>
<dbReference type="SUPFAM" id="SSF63380">
    <property type="entry name" value="Riboflavin synthase domain-like"/>
    <property type="match status" value="1"/>
</dbReference>
<dbReference type="PANTHER" id="PTHR32361">
    <property type="entry name" value="FERRIC/CUPRIC REDUCTASE TRANSMEMBRANE COMPONENT"/>
    <property type="match status" value="1"/>
</dbReference>
<dbReference type="Gene3D" id="3.40.50.80">
    <property type="entry name" value="Nucleotide-binding domain of ferredoxin-NADP reductase (FNR) module"/>
    <property type="match status" value="1"/>
</dbReference>
<keyword evidence="3" id="KW-0813">Transport</keyword>
<comment type="catalytic activity">
    <reaction evidence="12">
        <text>2 a Fe(II)-siderophore + NADP(+) + H(+) = 2 a Fe(III)-siderophore + NADPH</text>
        <dbReference type="Rhea" id="RHEA:28795"/>
        <dbReference type="Rhea" id="RHEA-COMP:11342"/>
        <dbReference type="Rhea" id="RHEA-COMP:11344"/>
        <dbReference type="ChEBI" id="CHEBI:15378"/>
        <dbReference type="ChEBI" id="CHEBI:29033"/>
        <dbReference type="ChEBI" id="CHEBI:29034"/>
        <dbReference type="ChEBI" id="CHEBI:57783"/>
        <dbReference type="ChEBI" id="CHEBI:58349"/>
        <dbReference type="EC" id="1.16.1.9"/>
    </reaction>
</comment>
<feature type="transmembrane region" description="Helical" evidence="13">
    <location>
        <begin position="353"/>
        <end position="371"/>
    </location>
</feature>
<dbReference type="PROSITE" id="PS51384">
    <property type="entry name" value="FAD_FR"/>
    <property type="match status" value="1"/>
</dbReference>
<dbReference type="GO" id="GO:0006826">
    <property type="term" value="P:iron ion transport"/>
    <property type="evidence" value="ECO:0007669"/>
    <property type="project" value="TreeGrafter"/>
</dbReference>
<evidence type="ECO:0000256" key="11">
    <source>
        <dbReference type="ARBA" id="ARBA00023180"/>
    </source>
</evidence>
<keyword evidence="17" id="KW-1185">Reference proteome</keyword>
<dbReference type="GO" id="GO:0006879">
    <property type="term" value="P:intracellular iron ion homeostasis"/>
    <property type="evidence" value="ECO:0007669"/>
    <property type="project" value="TreeGrafter"/>
</dbReference>
<dbReference type="InterPro" id="IPR051410">
    <property type="entry name" value="Ferric/Cupric_Reductase"/>
</dbReference>
<dbReference type="Pfam" id="PF01794">
    <property type="entry name" value="Ferric_reduct"/>
    <property type="match status" value="1"/>
</dbReference>
<dbReference type="AlphaFoldDB" id="A0A448YJ85"/>
<dbReference type="EMBL" id="CAACVR010000008">
    <property type="protein sequence ID" value="VEU20903.1"/>
    <property type="molecule type" value="Genomic_DNA"/>
</dbReference>
<dbReference type="SFLD" id="SFLDG01168">
    <property type="entry name" value="Ferric_reductase_subgroup_(FRE"/>
    <property type="match status" value="1"/>
</dbReference>
<dbReference type="CDD" id="cd06186">
    <property type="entry name" value="NOX_Duox_like_FAD_NADP"/>
    <property type="match status" value="1"/>
</dbReference>
<evidence type="ECO:0000256" key="8">
    <source>
        <dbReference type="ARBA" id="ARBA00022989"/>
    </source>
</evidence>
<evidence type="ECO:0000256" key="4">
    <source>
        <dbReference type="ARBA" id="ARBA00022475"/>
    </source>
</evidence>
<dbReference type="InterPro" id="IPR013130">
    <property type="entry name" value="Fe3_Rdtase_TM_dom"/>
</dbReference>
<dbReference type="GO" id="GO:0052851">
    <property type="term" value="F:ferric-chelate reductase (NADPH) activity"/>
    <property type="evidence" value="ECO:0007669"/>
    <property type="project" value="UniProtKB-EC"/>
</dbReference>
<keyword evidence="6 13" id="KW-0812">Transmembrane</keyword>
<dbReference type="InterPro" id="IPR017938">
    <property type="entry name" value="Riboflavin_synthase-like_b-brl"/>
</dbReference>
<dbReference type="OrthoDB" id="167398at2759"/>
<evidence type="ECO:0000256" key="13">
    <source>
        <dbReference type="SAM" id="Phobius"/>
    </source>
</evidence>
<dbReference type="STRING" id="13370.A0A448YJ85"/>
<dbReference type="Pfam" id="PF08022">
    <property type="entry name" value="FAD_binding_8"/>
    <property type="match status" value="1"/>
</dbReference>
<dbReference type="Proteomes" id="UP000290900">
    <property type="component" value="Unassembled WGS sequence"/>
</dbReference>
<keyword evidence="9" id="KW-0406">Ion transport</keyword>
<dbReference type="EC" id="1.16.1.9" evidence="2"/>